<gene>
    <name evidence="2" type="ORF">M752DRAFT_333405</name>
</gene>
<dbReference type="SUPFAM" id="SSF51905">
    <property type="entry name" value="FAD/NAD(P)-binding domain"/>
    <property type="match status" value="1"/>
</dbReference>
<dbReference type="Gene3D" id="1.10.405.20">
    <property type="match status" value="1"/>
</dbReference>
<feature type="signal peptide" evidence="1">
    <location>
        <begin position="1"/>
        <end position="22"/>
    </location>
</feature>
<name>A0A370PTY4_ASPPH</name>
<evidence type="ECO:0000313" key="3">
    <source>
        <dbReference type="Proteomes" id="UP000254937"/>
    </source>
</evidence>
<dbReference type="Pfam" id="PF13450">
    <property type="entry name" value="NAD_binding_8"/>
    <property type="match status" value="1"/>
</dbReference>
<proteinExistence type="predicted"/>
<organism evidence="2 3">
    <name type="scientific">Aspergillus phoenicis ATCC 13157</name>
    <dbReference type="NCBI Taxonomy" id="1353007"/>
    <lineage>
        <taxon>Eukaryota</taxon>
        <taxon>Fungi</taxon>
        <taxon>Dikarya</taxon>
        <taxon>Ascomycota</taxon>
        <taxon>Pezizomycotina</taxon>
        <taxon>Eurotiomycetes</taxon>
        <taxon>Eurotiomycetidae</taxon>
        <taxon>Eurotiales</taxon>
        <taxon>Aspergillaceae</taxon>
        <taxon>Aspergillus</taxon>
    </lineage>
</organism>
<feature type="chain" id="PRO_5016703474" evidence="1">
    <location>
        <begin position="23"/>
        <end position="466"/>
    </location>
</feature>
<dbReference type="InterPro" id="IPR036188">
    <property type="entry name" value="FAD/NAD-bd_sf"/>
</dbReference>
<keyword evidence="1" id="KW-0732">Signal</keyword>
<sequence length="466" mass="52065">MHLIPPITKFLMTLNIITTTMSSTTSTTSATPVLTRDVCIIGGGAAGTYAAIRLQQLGKSVVVIDHKPRLGGQTTTYTNPAITPLPIEYGVTYYQNMSIVRDFFGHFNIPLTYSAFDYKIDMFDFVTGTAIPATAEAESNAAMDRYIAQLREYPYLRVGFELPDPVPEDLVMPFGEFVGKYNLEAGVGDLGGSIDPLGNWPDLPALYVMKYANLEVLEGDRNGFVRPKGRNNSELYGEAEKELGQEGLLLGSEVVSMDRDESADWVYVTVRKGEEETTIQAKSLVMAVQPSLDSLKGFDLGAKEKTLFGQFNNLFFYTALVRIKGLPDRMCYMNRGANDSFLIPRLPSMLVLKPTEASELKVANYLSTKALSEEEVKQGMLHDMESIRRRTEVDFPEPEFLAIGDHSPYQLTVPAEAIKNGFYRELNALQGERRTFYTAATWESHSTPQIWEFTEQMLQNHLLKSL</sequence>
<accession>A0A370PTY4</accession>
<dbReference type="AlphaFoldDB" id="A0A370PTY4"/>
<dbReference type="EMBL" id="KZ851847">
    <property type="protein sequence ID" value="RDK45652.1"/>
    <property type="molecule type" value="Genomic_DNA"/>
</dbReference>
<keyword evidence="3" id="KW-1185">Reference proteome</keyword>
<evidence type="ECO:0000313" key="2">
    <source>
        <dbReference type="EMBL" id="RDK45652.1"/>
    </source>
</evidence>
<dbReference type="Gene3D" id="3.30.70.1990">
    <property type="match status" value="1"/>
</dbReference>
<protein>
    <submittedName>
        <fullName evidence="2">Amine oxidase, flavin-containing superfamily</fullName>
    </submittedName>
</protein>
<evidence type="ECO:0000256" key="1">
    <source>
        <dbReference type="SAM" id="SignalP"/>
    </source>
</evidence>
<dbReference type="Gene3D" id="3.50.50.60">
    <property type="entry name" value="FAD/NAD(P)-binding domain"/>
    <property type="match status" value="1"/>
</dbReference>
<dbReference type="Proteomes" id="UP000254937">
    <property type="component" value="Unassembled WGS sequence"/>
</dbReference>
<reference evidence="2 3" key="1">
    <citation type="submission" date="2018-07" db="EMBL/GenBank/DDBJ databases">
        <title>Section-level genome sequencing of Aspergillus section Nigri to investigate inter- and intra-species variation.</title>
        <authorList>
            <consortium name="DOE Joint Genome Institute"/>
            <person name="Vesth T.C."/>
            <person name="Nybo J.L."/>
            <person name="Theobald S."/>
            <person name="Frisvad J.C."/>
            <person name="Larsen T.O."/>
            <person name="Nielsen K.F."/>
            <person name="Hoof J.B."/>
            <person name="Brandl J."/>
            <person name="Salamov A."/>
            <person name="Riley R."/>
            <person name="Gladden J.M."/>
            <person name="Phatale P."/>
            <person name="Nielsen M.T."/>
            <person name="Lyhne E.K."/>
            <person name="Kogle M.E."/>
            <person name="Strasser K."/>
            <person name="McDonnell E."/>
            <person name="Barry K."/>
            <person name="Clum A."/>
            <person name="Chen C."/>
            <person name="Nolan M."/>
            <person name="Sandor L."/>
            <person name="Kuo A."/>
            <person name="Lipzen A."/>
            <person name="Hainaut M."/>
            <person name="Drula E."/>
            <person name="Tsang A."/>
            <person name="Magnuson J.K."/>
            <person name="Henrissat B."/>
            <person name="Wiebenga A."/>
            <person name="Simmons B.A."/>
            <person name="Makela M.R."/>
            <person name="De vries R.P."/>
            <person name="Grigoriev I.V."/>
            <person name="Mortensen U.H."/>
            <person name="Baker S.E."/>
            <person name="Andersen M.R."/>
        </authorList>
    </citation>
    <scope>NUCLEOTIDE SEQUENCE [LARGE SCALE GENOMIC DNA]</scope>
    <source>
        <strain evidence="2 3">ATCC 13157</strain>
    </source>
</reference>